<comment type="caution">
    <text evidence="1">The sequence shown here is derived from an EMBL/GenBank/DDBJ whole genome shotgun (WGS) entry which is preliminary data.</text>
</comment>
<dbReference type="PANTHER" id="PTHR35506">
    <property type="entry name" value="OS02G0135600 PROTEIN"/>
    <property type="match status" value="1"/>
</dbReference>
<dbReference type="EMBL" id="CAJZBQ010000011">
    <property type="protein sequence ID" value="CAG9314000.1"/>
    <property type="molecule type" value="Genomic_DNA"/>
</dbReference>
<keyword evidence="2" id="KW-1185">Reference proteome</keyword>
<sequence>MYASKALIILVRSNLALPQSYIINSLISRGCCGHLVWKTSDTLLRSLCSSSPADFDLFSNISVEVPHTQLSITNIEADVANSKKKLVIVVLDASGHESETLQIIENLITSYIELFRVSFILEPCEFPQERENNSIISDILPKQSYNFKDCVDISESINRNVSAFYADYEKNYTRIDWSQSLEEAMKEKGGNQIILADNYLKEIGFRLGLCPKYGS</sequence>
<proteinExistence type="predicted"/>
<gene>
    <name evidence="1" type="ORF">BSTOLATCC_MIC9801</name>
</gene>
<reference evidence="1" key="1">
    <citation type="submission" date="2021-09" db="EMBL/GenBank/DDBJ databases">
        <authorList>
            <consortium name="AG Swart"/>
            <person name="Singh M."/>
            <person name="Singh A."/>
            <person name="Seah K."/>
            <person name="Emmerich C."/>
        </authorList>
    </citation>
    <scope>NUCLEOTIDE SEQUENCE</scope>
    <source>
        <strain evidence="1">ATCC30299</strain>
    </source>
</reference>
<protein>
    <submittedName>
        <fullName evidence="1">Uncharacterized protein</fullName>
    </submittedName>
</protein>
<name>A0AAU9IGF0_9CILI</name>
<dbReference type="PANTHER" id="PTHR35506:SF1">
    <property type="entry name" value="OS02G0135600 PROTEIN"/>
    <property type="match status" value="1"/>
</dbReference>
<dbReference type="Proteomes" id="UP001162131">
    <property type="component" value="Unassembled WGS sequence"/>
</dbReference>
<dbReference type="AlphaFoldDB" id="A0AAU9IGF0"/>
<evidence type="ECO:0000313" key="1">
    <source>
        <dbReference type="EMBL" id="CAG9314000.1"/>
    </source>
</evidence>
<evidence type="ECO:0000313" key="2">
    <source>
        <dbReference type="Proteomes" id="UP001162131"/>
    </source>
</evidence>
<accession>A0AAU9IGF0</accession>
<organism evidence="1 2">
    <name type="scientific">Blepharisma stoltei</name>
    <dbReference type="NCBI Taxonomy" id="1481888"/>
    <lineage>
        <taxon>Eukaryota</taxon>
        <taxon>Sar</taxon>
        <taxon>Alveolata</taxon>
        <taxon>Ciliophora</taxon>
        <taxon>Postciliodesmatophora</taxon>
        <taxon>Heterotrichea</taxon>
        <taxon>Heterotrichida</taxon>
        <taxon>Blepharismidae</taxon>
        <taxon>Blepharisma</taxon>
    </lineage>
</organism>